<evidence type="ECO:0000313" key="13">
    <source>
        <dbReference type="EMBL" id="MBN8206769.1"/>
    </source>
</evidence>
<dbReference type="Proteomes" id="UP000664385">
    <property type="component" value="Unassembled WGS sequence"/>
</dbReference>
<dbReference type="GO" id="GO:0005886">
    <property type="term" value="C:plasma membrane"/>
    <property type="evidence" value="ECO:0007669"/>
    <property type="project" value="UniProtKB-SubCell"/>
</dbReference>
<dbReference type="Gene3D" id="1.10.10.1320">
    <property type="entry name" value="Anti-sigma factor, zinc-finger domain"/>
    <property type="match status" value="1"/>
</dbReference>
<comment type="subcellular location">
    <subcellularLocation>
        <location evidence="2">Cell membrane</location>
    </subcellularLocation>
    <subcellularLocation>
        <location evidence="1">Membrane</location>
        <topology evidence="1">Single-pass membrane protein</topology>
    </subcellularLocation>
</comment>
<protein>
    <recommendedName>
        <fullName evidence="10">Regulator of SigK</fullName>
    </recommendedName>
    <alternativeName>
        <fullName evidence="9">Sigma-K anti-sigma factor RskA</fullName>
    </alternativeName>
</protein>
<evidence type="ECO:0000256" key="10">
    <source>
        <dbReference type="ARBA" id="ARBA00030803"/>
    </source>
</evidence>
<keyword evidence="4 11" id="KW-0812">Transmembrane</keyword>
<dbReference type="EMBL" id="JAEMWU010000002">
    <property type="protein sequence ID" value="MBN8206769.1"/>
    <property type="molecule type" value="Genomic_DNA"/>
</dbReference>
<dbReference type="GO" id="GO:0016989">
    <property type="term" value="F:sigma factor antagonist activity"/>
    <property type="evidence" value="ECO:0007669"/>
    <property type="project" value="TreeGrafter"/>
</dbReference>
<dbReference type="InterPro" id="IPR051474">
    <property type="entry name" value="Anti-sigma-K/W_factor"/>
</dbReference>
<gene>
    <name evidence="13" type="ORF">JF543_12480</name>
</gene>
<evidence type="ECO:0000256" key="4">
    <source>
        <dbReference type="ARBA" id="ARBA00022692"/>
    </source>
</evidence>
<evidence type="ECO:0000256" key="6">
    <source>
        <dbReference type="ARBA" id="ARBA00023015"/>
    </source>
</evidence>
<dbReference type="Pfam" id="PF10099">
    <property type="entry name" value="RskA_C"/>
    <property type="match status" value="1"/>
</dbReference>
<evidence type="ECO:0000256" key="3">
    <source>
        <dbReference type="ARBA" id="ARBA00022475"/>
    </source>
</evidence>
<reference evidence="13" key="1">
    <citation type="submission" date="2020-12" db="EMBL/GenBank/DDBJ databases">
        <title>PHA producing bacteria isolated from mangrove.</title>
        <authorList>
            <person name="Zheng W."/>
            <person name="Yu S."/>
            <person name="Huang Y."/>
        </authorList>
    </citation>
    <scope>NUCLEOTIDE SEQUENCE</scope>
    <source>
        <strain evidence="13">GN8-5</strain>
    </source>
</reference>
<dbReference type="GO" id="GO:0006417">
    <property type="term" value="P:regulation of translation"/>
    <property type="evidence" value="ECO:0007669"/>
    <property type="project" value="TreeGrafter"/>
</dbReference>
<evidence type="ECO:0000313" key="14">
    <source>
        <dbReference type="Proteomes" id="UP000664385"/>
    </source>
</evidence>
<dbReference type="PANTHER" id="PTHR37461:SF1">
    <property type="entry name" value="ANTI-SIGMA-K FACTOR RSKA"/>
    <property type="match status" value="1"/>
</dbReference>
<evidence type="ECO:0000256" key="1">
    <source>
        <dbReference type="ARBA" id="ARBA00004167"/>
    </source>
</evidence>
<evidence type="ECO:0000256" key="2">
    <source>
        <dbReference type="ARBA" id="ARBA00004236"/>
    </source>
</evidence>
<dbReference type="InterPro" id="IPR041916">
    <property type="entry name" value="Anti_sigma_zinc_sf"/>
</dbReference>
<evidence type="ECO:0000256" key="9">
    <source>
        <dbReference type="ARBA" id="ARBA00029829"/>
    </source>
</evidence>
<feature type="transmembrane region" description="Helical" evidence="11">
    <location>
        <begin position="102"/>
        <end position="124"/>
    </location>
</feature>
<organism evidence="13 14">
    <name type="scientific">Microbacterium esteraromaticum</name>
    <dbReference type="NCBI Taxonomy" id="57043"/>
    <lineage>
        <taxon>Bacteria</taxon>
        <taxon>Bacillati</taxon>
        <taxon>Actinomycetota</taxon>
        <taxon>Actinomycetes</taxon>
        <taxon>Micrococcales</taxon>
        <taxon>Microbacteriaceae</taxon>
        <taxon>Microbacterium</taxon>
    </lineage>
</organism>
<dbReference type="InterPro" id="IPR018764">
    <property type="entry name" value="RskA_C"/>
</dbReference>
<evidence type="ECO:0000256" key="7">
    <source>
        <dbReference type="ARBA" id="ARBA00023136"/>
    </source>
</evidence>
<keyword evidence="6" id="KW-0805">Transcription regulation</keyword>
<keyword evidence="8" id="KW-0804">Transcription</keyword>
<evidence type="ECO:0000259" key="12">
    <source>
        <dbReference type="Pfam" id="PF10099"/>
    </source>
</evidence>
<keyword evidence="3" id="KW-1003">Cell membrane</keyword>
<evidence type="ECO:0000256" key="5">
    <source>
        <dbReference type="ARBA" id="ARBA00022989"/>
    </source>
</evidence>
<feature type="domain" description="Anti-sigma K factor RskA C-terminal" evidence="12">
    <location>
        <begin position="104"/>
        <end position="241"/>
    </location>
</feature>
<sequence>MNEQEFSELAAGHALHALSDADQQRLTAALAAHPEWQATLDAELETASALGAMLTPIAPPAALRENLLAQIATTPQAAPVASEQVPAPGTSGPGGRRWNRMLFALAACLVLLVGAGIGTAVVLAQLQRPEAVVALEQILGAEDADEATVQTVAGGTATAHWSDTLGTAVLVTHGLDDLPADASYELWFVRGDQPIAAGVFDTSQGEATALLDQPMQPGDAIAVTIEAAGGSPTGQPTTDPVIVIPTS</sequence>
<accession>A0A939IW52</accession>
<name>A0A939IW52_9MICO</name>
<keyword evidence="5 11" id="KW-1133">Transmembrane helix</keyword>
<evidence type="ECO:0000256" key="11">
    <source>
        <dbReference type="SAM" id="Phobius"/>
    </source>
</evidence>
<dbReference type="PANTHER" id="PTHR37461">
    <property type="entry name" value="ANTI-SIGMA-K FACTOR RSKA"/>
    <property type="match status" value="1"/>
</dbReference>
<dbReference type="AlphaFoldDB" id="A0A939IW52"/>
<keyword evidence="7 11" id="KW-0472">Membrane</keyword>
<proteinExistence type="predicted"/>
<comment type="caution">
    <text evidence="13">The sequence shown here is derived from an EMBL/GenBank/DDBJ whole genome shotgun (WGS) entry which is preliminary data.</text>
</comment>
<evidence type="ECO:0000256" key="8">
    <source>
        <dbReference type="ARBA" id="ARBA00023163"/>
    </source>
</evidence>
<dbReference type="RefSeq" id="WP_179410181.1">
    <property type="nucleotide sequence ID" value="NZ_CP063379.1"/>
</dbReference>